<keyword evidence="6 14" id="KW-0863">Zinc-finger</keyword>
<feature type="domain" description="Replication factor-A protein 1 N-terminal" evidence="16">
    <location>
        <begin position="5"/>
        <end position="103"/>
    </location>
</feature>
<evidence type="ECO:0000313" key="21">
    <source>
        <dbReference type="Proteomes" id="UP000239757"/>
    </source>
</evidence>
<keyword evidence="10" id="KW-0234">DNA repair</keyword>
<evidence type="ECO:0000256" key="6">
    <source>
        <dbReference type="ARBA" id="ARBA00022771"/>
    </source>
</evidence>
<keyword evidence="3 14" id="KW-0235">DNA replication</keyword>
<name>A0A2P5XV25_GOSBA</name>
<dbReference type="GO" id="GO:0005634">
    <property type="term" value="C:nucleus"/>
    <property type="evidence" value="ECO:0007669"/>
    <property type="project" value="UniProtKB-SubCell"/>
</dbReference>
<evidence type="ECO:0000259" key="15">
    <source>
        <dbReference type="Pfam" id="PF02721"/>
    </source>
</evidence>
<keyword evidence="8 14" id="KW-0238">DNA-binding</keyword>
<evidence type="ECO:0000256" key="4">
    <source>
        <dbReference type="ARBA" id="ARBA00022723"/>
    </source>
</evidence>
<evidence type="ECO:0000256" key="9">
    <source>
        <dbReference type="ARBA" id="ARBA00023172"/>
    </source>
</evidence>
<gene>
    <name evidence="19" type="ORF">ES319_A03G083000v1</name>
    <name evidence="20" type="ORF">GOBAR_AA13456</name>
</gene>
<proteinExistence type="inferred from homology"/>
<dbReference type="Pfam" id="PF04057">
    <property type="entry name" value="Rep-A_N"/>
    <property type="match status" value="1"/>
</dbReference>
<dbReference type="FunFam" id="2.40.50.140:FF:000064">
    <property type="entry name" value="Replication protein A subunit"/>
    <property type="match status" value="1"/>
</dbReference>
<dbReference type="GO" id="GO:0006310">
    <property type="term" value="P:DNA recombination"/>
    <property type="evidence" value="ECO:0007669"/>
    <property type="project" value="UniProtKB-KW"/>
</dbReference>
<dbReference type="FunFam" id="2.40.50.140:FF:000257">
    <property type="entry name" value="Replication protein A subunit"/>
    <property type="match status" value="1"/>
</dbReference>
<dbReference type="GO" id="GO:0006260">
    <property type="term" value="P:DNA replication"/>
    <property type="evidence" value="ECO:0007669"/>
    <property type="project" value="UniProtKB-KW"/>
</dbReference>
<dbReference type="Pfam" id="PF02721">
    <property type="entry name" value="DUF223"/>
    <property type="match status" value="1"/>
</dbReference>
<dbReference type="CDD" id="cd04475">
    <property type="entry name" value="RPA1_DBD_B"/>
    <property type="match status" value="1"/>
</dbReference>
<evidence type="ECO:0000256" key="7">
    <source>
        <dbReference type="ARBA" id="ARBA00022833"/>
    </source>
</evidence>
<comment type="subunit">
    <text evidence="13 14">Heterotrimer of RPA1, RPA2 and RPA3 (canonical replication protein A complex).</text>
</comment>
<comment type="function">
    <text evidence="12 14">Component of the replication protein A complex (RPA) required for DNA recombination, repair and replication. The activity of RPA is mediated by single-stranded DNA binding and protein interactions. Probably involved in repair of double-strand DNA breaks (DSBs) induced by genotoxic stresses.</text>
</comment>
<dbReference type="SUPFAM" id="SSF50249">
    <property type="entry name" value="Nucleic acid-binding proteins"/>
    <property type="match status" value="4"/>
</dbReference>
<dbReference type="InterPro" id="IPR012340">
    <property type="entry name" value="NA-bd_OB-fold"/>
</dbReference>
<keyword evidence="9" id="KW-0233">DNA recombination</keyword>
<dbReference type="Gene3D" id="2.40.50.140">
    <property type="entry name" value="Nucleic acid-binding proteins"/>
    <property type="match status" value="4"/>
</dbReference>
<evidence type="ECO:0000256" key="14">
    <source>
        <dbReference type="RuleBase" id="RU364130"/>
    </source>
</evidence>
<dbReference type="InterPro" id="IPR013955">
    <property type="entry name" value="Rep_factor-A_C"/>
</dbReference>
<evidence type="ECO:0000256" key="3">
    <source>
        <dbReference type="ARBA" id="ARBA00022705"/>
    </source>
</evidence>
<evidence type="ECO:0000256" key="11">
    <source>
        <dbReference type="ARBA" id="ARBA00023242"/>
    </source>
</evidence>
<dbReference type="PANTHER" id="PTHR47165">
    <property type="entry name" value="OS03G0429900 PROTEIN"/>
    <property type="match status" value="1"/>
</dbReference>
<comment type="similarity">
    <text evidence="2 14">Belongs to the replication factor A protein 1 family.</text>
</comment>
<dbReference type="NCBIfam" id="TIGR00617">
    <property type="entry name" value="rpa1"/>
    <property type="match status" value="1"/>
</dbReference>
<dbReference type="FunFam" id="2.40.50.140:FF:000041">
    <property type="entry name" value="Replication protein A subunit"/>
    <property type="match status" value="1"/>
</dbReference>
<keyword evidence="5" id="KW-0227">DNA damage</keyword>
<evidence type="ECO:0000259" key="16">
    <source>
        <dbReference type="Pfam" id="PF04057"/>
    </source>
</evidence>
<dbReference type="Pfam" id="PF16900">
    <property type="entry name" value="REPA_OB_2"/>
    <property type="match status" value="1"/>
</dbReference>
<reference evidence="20 21" key="1">
    <citation type="submission" date="2015-01" db="EMBL/GenBank/DDBJ databases">
        <title>Genome of allotetraploid Gossypium barbadense reveals genomic plasticity and fiber elongation in cotton evolution.</title>
        <authorList>
            <person name="Chen X."/>
            <person name="Liu X."/>
            <person name="Zhao B."/>
            <person name="Zheng H."/>
            <person name="Hu Y."/>
            <person name="Lu G."/>
            <person name="Yang C."/>
            <person name="Chen J."/>
            <person name="Shan C."/>
            <person name="Zhang L."/>
            <person name="Zhou Y."/>
            <person name="Wang L."/>
            <person name="Guo W."/>
            <person name="Bai Y."/>
            <person name="Ruan J."/>
            <person name="Shangguan X."/>
            <person name="Mao Y."/>
            <person name="Jiang J."/>
            <person name="Zhu Y."/>
            <person name="Lei J."/>
            <person name="Kang H."/>
            <person name="Chen S."/>
            <person name="He X."/>
            <person name="Wang R."/>
            <person name="Wang Y."/>
            <person name="Chen J."/>
            <person name="Wang L."/>
            <person name="Yu S."/>
            <person name="Wang B."/>
            <person name="Wei J."/>
            <person name="Song S."/>
            <person name="Lu X."/>
            <person name="Gao Z."/>
            <person name="Gu W."/>
            <person name="Deng X."/>
            <person name="Ma D."/>
            <person name="Wang S."/>
            <person name="Liang W."/>
            <person name="Fang L."/>
            <person name="Cai C."/>
            <person name="Zhu X."/>
            <person name="Zhou B."/>
            <person name="Zhang Y."/>
            <person name="Chen Z."/>
            <person name="Xu S."/>
            <person name="Zhu R."/>
            <person name="Wang S."/>
            <person name="Zhang T."/>
            <person name="Zhao G."/>
        </authorList>
    </citation>
    <scope>NUCLEOTIDE SEQUENCE [LARGE SCALE GENOMIC DNA]</scope>
    <source>
        <strain evidence="21">cv. Xinhai21</strain>
        <tissue evidence="20">Leaf</tissue>
    </source>
</reference>
<dbReference type="Proteomes" id="UP000239757">
    <property type="component" value="Unassembled WGS sequence"/>
</dbReference>
<keyword evidence="11 14" id="KW-0539">Nucleus</keyword>
<dbReference type="InterPro" id="IPR007199">
    <property type="entry name" value="Rep_factor-A_N"/>
</dbReference>
<evidence type="ECO:0000256" key="13">
    <source>
        <dbReference type="ARBA" id="ARBA00065674"/>
    </source>
</evidence>
<dbReference type="Proteomes" id="UP000327439">
    <property type="component" value="Chromosome A03"/>
</dbReference>
<dbReference type="GO" id="GO:0008270">
    <property type="term" value="F:zinc ion binding"/>
    <property type="evidence" value="ECO:0007669"/>
    <property type="project" value="UniProtKB-KW"/>
</dbReference>
<evidence type="ECO:0000256" key="10">
    <source>
        <dbReference type="ARBA" id="ARBA00023204"/>
    </source>
</evidence>
<reference evidence="19 22" key="2">
    <citation type="submission" date="2019-06" db="EMBL/GenBank/DDBJ databases">
        <title>WGS assembly of Gossypium barbadense.</title>
        <authorList>
            <person name="Chen Z.J."/>
            <person name="Sreedasyam A."/>
            <person name="Ando A."/>
            <person name="Song Q."/>
            <person name="De L."/>
            <person name="Hulse-Kemp A."/>
            <person name="Ding M."/>
            <person name="Ye W."/>
            <person name="Kirkbride R."/>
            <person name="Jenkins J."/>
            <person name="Plott C."/>
            <person name="Lovell J."/>
            <person name="Lin Y.-M."/>
            <person name="Vaughn R."/>
            <person name="Liu B."/>
            <person name="Li W."/>
            <person name="Simpson S."/>
            <person name="Scheffler B."/>
            <person name="Saski C."/>
            <person name="Grover C."/>
            <person name="Hu G."/>
            <person name="Conover J."/>
            <person name="Carlson J."/>
            <person name="Shu S."/>
            <person name="Boston L."/>
            <person name="Williams M."/>
            <person name="Peterson D."/>
            <person name="Mcgee K."/>
            <person name="Jones D."/>
            <person name="Wendel J."/>
            <person name="Stelly D."/>
            <person name="Grimwood J."/>
            <person name="Schmutz J."/>
        </authorList>
    </citation>
    <scope>NUCLEOTIDE SEQUENCE [LARGE SCALE GENOMIC DNA]</scope>
    <source>
        <strain evidence="19">1400233.01</strain>
    </source>
</reference>
<evidence type="ECO:0000259" key="18">
    <source>
        <dbReference type="Pfam" id="PF16900"/>
    </source>
</evidence>
<dbReference type="FunFam" id="2.40.50.140:FF:000090">
    <property type="entry name" value="Replication protein A subunit"/>
    <property type="match status" value="1"/>
</dbReference>
<evidence type="ECO:0000256" key="1">
    <source>
        <dbReference type="ARBA" id="ARBA00004123"/>
    </source>
</evidence>
<dbReference type="CDD" id="cd04476">
    <property type="entry name" value="RPA1_DBD_C"/>
    <property type="match status" value="1"/>
</dbReference>
<evidence type="ECO:0000256" key="2">
    <source>
        <dbReference type="ARBA" id="ARBA00005690"/>
    </source>
</evidence>
<dbReference type="EMBL" id="CM018204">
    <property type="protein sequence ID" value="KAB2089766.1"/>
    <property type="molecule type" value="Genomic_DNA"/>
</dbReference>
<evidence type="ECO:0000313" key="19">
    <source>
        <dbReference type="EMBL" id="KAB2089766.1"/>
    </source>
</evidence>
<evidence type="ECO:0000313" key="22">
    <source>
        <dbReference type="Proteomes" id="UP000327439"/>
    </source>
</evidence>
<evidence type="ECO:0000256" key="5">
    <source>
        <dbReference type="ARBA" id="ARBA00022763"/>
    </source>
</evidence>
<sequence length="626" mass="70190">MAKSLSQDAISTILANPSPDSSSDIPEIIVQVLDLKLTGNRYTFNASDGKMKLRAIFPSNMSSEIITGSVQNKGLVRILDYTLNDIPNKSEKYLIVTKCEVVSPALETEIKAEVETEEHDTVLKKPKLENEARYEAKADVSSIILNPKQEIVSKSAAQIVHEQRTNMAPSSRMAMTRRVHPLVSLNPYQGNWMIKVRLTSKGNMRTYKNARGEGCVFNVELTDEDGTQIQATMFNEAARKFYEKFQLGKVYYISRGTLKVANKQFKTVQNDYEMTLNENSVVEEASNEETFIPETKFNFVPIDQLGPYVNGRELVDIIGVVQSVNPVSNIKRKIDNENIPKRDLIVADETKKTVVVSLWNELANNIGQELFDNADKSPIVAIKSLKVSDFQGVSLSTLGKSSVMINPDIPEAKKLRSWYDSEGKGSSMASIGLGLSPSSKIGARSMYTDRVSLTHVTSNPSLGDEKPAFFSIKAFVSLIRPEQAMWYRACKTCNKKVTEAVGSGYWCEGCQKNDEECNLRYIMVSKISDTRGEAWVSAFNEQAEKIVGCSADELDKLKSEQGDIDGYQKKLKEATWVPHLFKVSVTQNEYNNEKRQRITVRAVAPINFAEESRFLLEEIKKMRNPQ</sequence>
<evidence type="ECO:0000256" key="8">
    <source>
        <dbReference type="ARBA" id="ARBA00023125"/>
    </source>
</evidence>
<feature type="domain" description="Replication factor A C-terminal" evidence="17">
    <location>
        <begin position="469"/>
        <end position="615"/>
    </location>
</feature>
<dbReference type="InterPro" id="IPR004591">
    <property type="entry name" value="Rfa1"/>
</dbReference>
<dbReference type="GO" id="GO:0003677">
    <property type="term" value="F:DNA binding"/>
    <property type="evidence" value="ECO:0007669"/>
    <property type="project" value="UniProtKB-KW"/>
</dbReference>
<dbReference type="OrthoDB" id="1751331at2759"/>
<evidence type="ECO:0000313" key="20">
    <source>
        <dbReference type="EMBL" id="PPS07188.1"/>
    </source>
</evidence>
<dbReference type="InterPro" id="IPR031657">
    <property type="entry name" value="REPA_OB_2"/>
</dbReference>
<dbReference type="GO" id="GO:0006281">
    <property type="term" value="P:DNA repair"/>
    <property type="evidence" value="ECO:0007669"/>
    <property type="project" value="UniProtKB-KW"/>
</dbReference>
<dbReference type="PANTHER" id="PTHR47165:SF4">
    <property type="entry name" value="OS03G0429900 PROTEIN"/>
    <property type="match status" value="1"/>
</dbReference>
<dbReference type="AlphaFoldDB" id="A0A2P5XV25"/>
<dbReference type="Pfam" id="PF08646">
    <property type="entry name" value="Rep_fac-A_C"/>
    <property type="match status" value="1"/>
</dbReference>
<protein>
    <recommendedName>
        <fullName evidence="14">Replication protein A subunit</fullName>
    </recommendedName>
</protein>
<comment type="subcellular location">
    <subcellularLocation>
        <location evidence="1 14">Nucleus</location>
    </subcellularLocation>
</comment>
<dbReference type="InterPro" id="IPR003871">
    <property type="entry name" value="RFA1B/D_OB_1st"/>
</dbReference>
<keyword evidence="7 14" id="KW-0862">Zinc</keyword>
<organism evidence="20 21">
    <name type="scientific">Gossypium barbadense</name>
    <name type="common">Sea Island cotton</name>
    <name type="synonym">Hibiscus barbadensis</name>
    <dbReference type="NCBI Taxonomy" id="3634"/>
    <lineage>
        <taxon>Eukaryota</taxon>
        <taxon>Viridiplantae</taxon>
        <taxon>Streptophyta</taxon>
        <taxon>Embryophyta</taxon>
        <taxon>Tracheophyta</taxon>
        <taxon>Spermatophyta</taxon>
        <taxon>Magnoliopsida</taxon>
        <taxon>eudicotyledons</taxon>
        <taxon>Gunneridae</taxon>
        <taxon>Pentapetalae</taxon>
        <taxon>rosids</taxon>
        <taxon>malvids</taxon>
        <taxon>Malvales</taxon>
        <taxon>Malvaceae</taxon>
        <taxon>Malvoideae</taxon>
        <taxon>Gossypium</taxon>
    </lineage>
</organism>
<feature type="domain" description="Replication protein A 70 kDa DNA-binding subunit B/D first OB fold" evidence="15">
    <location>
        <begin position="180"/>
        <end position="284"/>
    </location>
</feature>
<accession>A0A2P5XV25</accession>
<evidence type="ECO:0000256" key="12">
    <source>
        <dbReference type="ARBA" id="ARBA00058063"/>
    </source>
</evidence>
<feature type="domain" description="Replication protein A OB" evidence="18">
    <location>
        <begin position="311"/>
        <end position="406"/>
    </location>
</feature>
<dbReference type="CDD" id="cd04474">
    <property type="entry name" value="RPA1_DBD_A"/>
    <property type="match status" value="1"/>
</dbReference>
<keyword evidence="4 14" id="KW-0479">Metal-binding</keyword>
<evidence type="ECO:0000259" key="17">
    <source>
        <dbReference type="Pfam" id="PF08646"/>
    </source>
</evidence>
<dbReference type="EMBL" id="KZ664171">
    <property type="protein sequence ID" value="PPS07188.1"/>
    <property type="molecule type" value="Genomic_DNA"/>
</dbReference>
<dbReference type="InterPro" id="IPR047192">
    <property type="entry name" value="Euk_RPA1_DBD_C"/>
</dbReference>
<keyword evidence="22" id="KW-1185">Reference proteome</keyword>